<evidence type="ECO:0000313" key="2">
    <source>
        <dbReference type="Proteomes" id="UP000749559"/>
    </source>
</evidence>
<dbReference type="Proteomes" id="UP000749559">
    <property type="component" value="Unassembled WGS sequence"/>
</dbReference>
<dbReference type="PANTHER" id="PTHR24020">
    <property type="entry name" value="COLLAGEN ALPHA"/>
    <property type="match status" value="1"/>
</dbReference>
<proteinExistence type="predicted"/>
<dbReference type="OrthoDB" id="10256829at2759"/>
<dbReference type="SMART" id="SM00327">
    <property type="entry name" value="VWA"/>
    <property type="match status" value="1"/>
</dbReference>
<organism evidence="1 2">
    <name type="scientific">Owenia fusiformis</name>
    <name type="common">Polychaete worm</name>
    <dbReference type="NCBI Taxonomy" id="6347"/>
    <lineage>
        <taxon>Eukaryota</taxon>
        <taxon>Metazoa</taxon>
        <taxon>Spiralia</taxon>
        <taxon>Lophotrochozoa</taxon>
        <taxon>Annelida</taxon>
        <taxon>Polychaeta</taxon>
        <taxon>Sedentaria</taxon>
        <taxon>Canalipalpata</taxon>
        <taxon>Sabellida</taxon>
        <taxon>Oweniida</taxon>
        <taxon>Oweniidae</taxon>
        <taxon>Owenia</taxon>
    </lineage>
</organism>
<accession>A0A8J1TU77</accession>
<reference evidence="1" key="1">
    <citation type="submission" date="2022-03" db="EMBL/GenBank/DDBJ databases">
        <authorList>
            <person name="Martin C."/>
        </authorList>
    </citation>
    <scope>NUCLEOTIDE SEQUENCE</scope>
</reference>
<keyword evidence="2" id="KW-1185">Reference proteome</keyword>
<dbReference type="SUPFAM" id="SSF53300">
    <property type="entry name" value="vWA-like"/>
    <property type="match status" value="1"/>
</dbReference>
<dbReference type="Gene3D" id="3.40.50.410">
    <property type="entry name" value="von Willebrand factor, type A domain"/>
    <property type="match status" value="1"/>
</dbReference>
<dbReference type="PANTHER" id="PTHR24020:SF20">
    <property type="entry name" value="PH DOMAIN-CONTAINING PROTEIN"/>
    <property type="match status" value="1"/>
</dbReference>
<gene>
    <name evidence="1" type="ORF">OFUS_LOCUS6031</name>
</gene>
<dbReference type="PROSITE" id="PS50234">
    <property type="entry name" value="VWFA"/>
    <property type="match status" value="1"/>
</dbReference>
<dbReference type="InterPro" id="IPR036465">
    <property type="entry name" value="vWFA_dom_sf"/>
</dbReference>
<sequence>MDLVACYLQLSLLTTHVLLTQSKGSRYSARGQQPTSRCDMGSRRYLAAGPRRACSYLSCKNYGYQEQNCPAGTRVDTKFLKKGRNKIAQRMFPCIRKGPACRNVLNDAVVPVGKKPSLGLKFCGIDLGIGIDTSCSISEENKQLVKSFIVALLSKLKIGFGYVKVAGLTFAEKPKVIQLLDQSNSNQATNYRFKNMDLKADRCRTHTDDALAFFNDIVFKESHGDRPKKKNILIFMSDGSTYHGKNVKNDVYVERTKRIGRELRERGVESFVLGMPTNKNKIVGMEEWIEIGGDSAHVFQLKSFAELSSRIDELILRSCENATMNFWD</sequence>
<dbReference type="Pfam" id="PF00092">
    <property type="entry name" value="VWA"/>
    <property type="match status" value="1"/>
</dbReference>
<evidence type="ECO:0000313" key="1">
    <source>
        <dbReference type="EMBL" id="CAH1779203.1"/>
    </source>
</evidence>
<dbReference type="InterPro" id="IPR050525">
    <property type="entry name" value="ECM_Assembly_Org"/>
</dbReference>
<dbReference type="InterPro" id="IPR002035">
    <property type="entry name" value="VWF_A"/>
</dbReference>
<name>A0A8J1TU77_OWEFU</name>
<dbReference type="EMBL" id="CAIIXF020000003">
    <property type="protein sequence ID" value="CAH1779203.1"/>
    <property type="molecule type" value="Genomic_DNA"/>
</dbReference>
<comment type="caution">
    <text evidence="1">The sequence shown here is derived from an EMBL/GenBank/DDBJ whole genome shotgun (WGS) entry which is preliminary data.</text>
</comment>
<dbReference type="AlphaFoldDB" id="A0A8J1TU77"/>
<protein>
    <submittedName>
        <fullName evidence="1">Uncharacterized protein</fullName>
    </submittedName>
</protein>
<dbReference type="CDD" id="cd01450">
    <property type="entry name" value="vWFA_subfamily_ECM"/>
    <property type="match status" value="1"/>
</dbReference>